<dbReference type="InterPro" id="IPR022764">
    <property type="entry name" value="Peptidase_S54_rhomboid_dom"/>
</dbReference>
<feature type="transmembrane region" description="Helical" evidence="5">
    <location>
        <begin position="72"/>
        <end position="95"/>
    </location>
</feature>
<proteinExistence type="predicted"/>
<dbReference type="GO" id="GO:0004252">
    <property type="term" value="F:serine-type endopeptidase activity"/>
    <property type="evidence" value="ECO:0007669"/>
    <property type="project" value="InterPro"/>
</dbReference>
<name>A0A9X2AMZ6_9BURK</name>
<dbReference type="EMBL" id="JALGBI010000001">
    <property type="protein sequence ID" value="MCJ0763894.1"/>
    <property type="molecule type" value="Genomic_DNA"/>
</dbReference>
<comment type="caution">
    <text evidence="7">The sequence shown here is derived from an EMBL/GenBank/DDBJ whole genome shotgun (WGS) entry which is preliminary data.</text>
</comment>
<accession>A0A9X2AMZ6</accession>
<dbReference type="InterPro" id="IPR023826">
    <property type="entry name" value="Rhom-like_SP_proteobac"/>
</dbReference>
<evidence type="ECO:0000256" key="5">
    <source>
        <dbReference type="SAM" id="Phobius"/>
    </source>
</evidence>
<keyword evidence="7" id="KW-0378">Hydrolase</keyword>
<keyword evidence="8" id="KW-1185">Reference proteome</keyword>
<evidence type="ECO:0000313" key="8">
    <source>
        <dbReference type="Proteomes" id="UP001139447"/>
    </source>
</evidence>
<keyword evidence="3 5" id="KW-1133">Transmembrane helix</keyword>
<gene>
    <name evidence="7" type="primary">rrtA</name>
    <name evidence="7" type="ORF">MMF98_11820</name>
</gene>
<dbReference type="EC" id="3.4.21.-" evidence="7"/>
<evidence type="ECO:0000313" key="7">
    <source>
        <dbReference type="EMBL" id="MCJ0763894.1"/>
    </source>
</evidence>
<feature type="transmembrane region" description="Helical" evidence="5">
    <location>
        <begin position="180"/>
        <end position="202"/>
    </location>
</feature>
<dbReference type="RefSeq" id="WP_243306470.1">
    <property type="nucleotide sequence ID" value="NZ_JALGBI010000001.1"/>
</dbReference>
<evidence type="ECO:0000256" key="4">
    <source>
        <dbReference type="ARBA" id="ARBA00023136"/>
    </source>
</evidence>
<feature type="transmembrane region" description="Helical" evidence="5">
    <location>
        <begin position="102"/>
        <end position="120"/>
    </location>
</feature>
<keyword evidence="4 5" id="KW-0472">Membrane</keyword>
<protein>
    <submittedName>
        <fullName evidence="7">Rhombosortase</fullName>
        <ecNumber evidence="7">3.4.21.-</ecNumber>
    </submittedName>
</protein>
<feature type="domain" description="Peptidase S54 rhomboid" evidence="6">
    <location>
        <begin position="62"/>
        <end position="202"/>
    </location>
</feature>
<reference evidence="7" key="1">
    <citation type="submission" date="2022-03" db="EMBL/GenBank/DDBJ databases">
        <authorList>
            <person name="Woo C.Y."/>
        </authorList>
    </citation>
    <scope>NUCLEOTIDE SEQUENCE</scope>
    <source>
        <strain evidence="7">CYS-02</strain>
    </source>
</reference>
<dbReference type="AlphaFoldDB" id="A0A9X2AMZ6"/>
<dbReference type="SUPFAM" id="SSF144091">
    <property type="entry name" value="Rhomboid-like"/>
    <property type="match status" value="1"/>
</dbReference>
<dbReference type="GO" id="GO:0016020">
    <property type="term" value="C:membrane"/>
    <property type="evidence" value="ECO:0007669"/>
    <property type="project" value="UniProtKB-SubCell"/>
</dbReference>
<dbReference type="NCBIfam" id="TIGR03902">
    <property type="entry name" value="rhom_GG_sort"/>
    <property type="match status" value="1"/>
</dbReference>
<evidence type="ECO:0000256" key="2">
    <source>
        <dbReference type="ARBA" id="ARBA00022692"/>
    </source>
</evidence>
<sequence length="218" mass="23147">MQFVKQFFAANAPASGEAWVSSAQKKGWWALVAGMLAVMLALQWCGPPAYALLRYERGLVHAEPWRIVSAHWVHLGAWHCALNMGGLLAWAVWLGQGSWRRHAAVIAALCAVTGAGLFAFPGISNYAGFSGVLYGLFAYSFAHRVRAGRRIFLLGLLALAARMAWQLAGPPSLEEEALIGGTIVAQAHLIGALAGCAIGLMARPGIGQAVVRRASDAS</sequence>
<dbReference type="Pfam" id="PF01694">
    <property type="entry name" value="Rhomboid"/>
    <property type="match status" value="1"/>
</dbReference>
<organism evidence="7 8">
    <name type="scientific">Variovorax terrae</name>
    <dbReference type="NCBI Taxonomy" id="2923278"/>
    <lineage>
        <taxon>Bacteria</taxon>
        <taxon>Pseudomonadati</taxon>
        <taxon>Pseudomonadota</taxon>
        <taxon>Betaproteobacteria</taxon>
        <taxon>Burkholderiales</taxon>
        <taxon>Comamonadaceae</taxon>
        <taxon>Variovorax</taxon>
    </lineage>
</organism>
<dbReference type="Gene3D" id="1.20.1540.10">
    <property type="entry name" value="Rhomboid-like"/>
    <property type="match status" value="1"/>
</dbReference>
<evidence type="ECO:0000256" key="1">
    <source>
        <dbReference type="ARBA" id="ARBA00004141"/>
    </source>
</evidence>
<comment type="subcellular location">
    <subcellularLocation>
        <location evidence="1">Membrane</location>
        <topology evidence="1">Multi-pass membrane protein</topology>
    </subcellularLocation>
</comment>
<evidence type="ECO:0000256" key="3">
    <source>
        <dbReference type="ARBA" id="ARBA00022989"/>
    </source>
</evidence>
<evidence type="ECO:0000259" key="6">
    <source>
        <dbReference type="Pfam" id="PF01694"/>
    </source>
</evidence>
<keyword evidence="2 5" id="KW-0812">Transmembrane</keyword>
<dbReference type="Proteomes" id="UP001139447">
    <property type="component" value="Unassembled WGS sequence"/>
</dbReference>
<feature type="transmembrane region" description="Helical" evidence="5">
    <location>
        <begin position="28"/>
        <end position="52"/>
    </location>
</feature>
<dbReference type="InterPro" id="IPR035952">
    <property type="entry name" value="Rhomboid-like_sf"/>
</dbReference>
<feature type="transmembrane region" description="Helical" evidence="5">
    <location>
        <begin position="151"/>
        <end position="168"/>
    </location>
</feature>